<proteinExistence type="predicted"/>
<dbReference type="Proteomes" id="UP000189911">
    <property type="component" value="Chromosome H"/>
</dbReference>
<name>A0A1G4KML7_9SACH</name>
<evidence type="ECO:0000313" key="1">
    <source>
        <dbReference type="EMBL" id="SCV05711.1"/>
    </source>
</evidence>
<evidence type="ECO:0000313" key="2">
    <source>
        <dbReference type="Proteomes" id="UP000189911"/>
    </source>
</evidence>
<protein>
    <submittedName>
        <fullName evidence="1">LANO_0H13498g1_1</fullName>
    </submittedName>
</protein>
<dbReference type="EMBL" id="LT598447">
    <property type="protein sequence ID" value="SCV05711.1"/>
    <property type="molecule type" value="Genomic_DNA"/>
</dbReference>
<gene>
    <name evidence="1" type="ORF">LANO_0H13498G</name>
</gene>
<keyword evidence="2" id="KW-1185">Reference proteome</keyword>
<organism evidence="1 2">
    <name type="scientific">Lachancea nothofagi CBS 11611</name>
    <dbReference type="NCBI Taxonomy" id="1266666"/>
    <lineage>
        <taxon>Eukaryota</taxon>
        <taxon>Fungi</taxon>
        <taxon>Dikarya</taxon>
        <taxon>Ascomycota</taxon>
        <taxon>Saccharomycotina</taxon>
        <taxon>Saccharomycetes</taxon>
        <taxon>Saccharomycetales</taxon>
        <taxon>Saccharomycetaceae</taxon>
        <taxon>Lachancea</taxon>
    </lineage>
</organism>
<accession>A0A1G4KML7</accession>
<reference evidence="2" key="1">
    <citation type="submission" date="2016-03" db="EMBL/GenBank/DDBJ databases">
        <authorList>
            <person name="Devillers Hugo."/>
        </authorList>
    </citation>
    <scope>NUCLEOTIDE SEQUENCE [LARGE SCALE GENOMIC DNA]</scope>
</reference>
<dbReference type="AlphaFoldDB" id="A0A1G4KML7"/>
<sequence length="239" mass="26932">MPRHFYDDKEPTVASSEGPLVPDLVIPTDVSTTTLSTGNQIYDSKTLNIWFNDVRSSLINRYQVYKTEWETQKSAASNEWNSVKDYTSDNILTDSYENQELLVPASALALGAFFSGRVLSNRNNWGFVSPFNNQTGVLARNPTLAAKLLTSIPSRIVLPWVLAGTVFSQLVPVTWSNGLQALEKDIFPASMVSQYHEVWDKLHTNGLGKKWKELNEYMDDSLQRNIGHCRTFLVKKLGI</sequence>
<dbReference type="OrthoDB" id="4039294at2759"/>